<evidence type="ECO:0000256" key="1">
    <source>
        <dbReference type="SAM" id="MobiDB-lite"/>
    </source>
</evidence>
<dbReference type="EMBL" id="HAEC01015078">
    <property type="protein sequence ID" value="SBQ83299.1"/>
    <property type="molecule type" value="Transcribed_RNA"/>
</dbReference>
<evidence type="ECO:0000313" key="2">
    <source>
        <dbReference type="EMBL" id="SBQ83299.1"/>
    </source>
</evidence>
<feature type="region of interest" description="Disordered" evidence="1">
    <location>
        <begin position="1"/>
        <end position="72"/>
    </location>
</feature>
<feature type="compositionally biased region" description="Basic and acidic residues" evidence="1">
    <location>
        <begin position="119"/>
        <end position="139"/>
    </location>
</feature>
<feature type="compositionally biased region" description="Basic and acidic residues" evidence="1">
    <location>
        <begin position="1"/>
        <end position="25"/>
    </location>
</feature>
<sequence length="155" mass="17254">KDKAAELREDRRGEERREKRKETKATRRQLGWAHVRGRSTEGVGSREEQFIPGVQRQRVGTTPWNDSRAEVGPLPASVSRRLPLSYAGWRSVWADPTRNIVLLHGQRFCPNVLSLSGRSGERPRETTPETSACRERDPSAVEAGTSPSPPGNSSA</sequence>
<organism evidence="2">
    <name type="scientific">Nothobranchius korthausae</name>
    <dbReference type="NCBI Taxonomy" id="1143690"/>
    <lineage>
        <taxon>Eukaryota</taxon>
        <taxon>Metazoa</taxon>
        <taxon>Chordata</taxon>
        <taxon>Craniata</taxon>
        <taxon>Vertebrata</taxon>
        <taxon>Euteleostomi</taxon>
        <taxon>Actinopterygii</taxon>
        <taxon>Neopterygii</taxon>
        <taxon>Teleostei</taxon>
        <taxon>Neoteleostei</taxon>
        <taxon>Acanthomorphata</taxon>
        <taxon>Ovalentaria</taxon>
        <taxon>Atherinomorphae</taxon>
        <taxon>Cyprinodontiformes</taxon>
        <taxon>Nothobranchiidae</taxon>
        <taxon>Nothobranchius</taxon>
    </lineage>
</organism>
<dbReference type="AlphaFoldDB" id="A0A1A8HKW9"/>
<feature type="region of interest" description="Disordered" evidence="1">
    <location>
        <begin position="112"/>
        <end position="155"/>
    </location>
</feature>
<name>A0A1A8HKW9_9TELE</name>
<protein>
    <submittedName>
        <fullName evidence="2">Uncharacterized protein</fullName>
    </submittedName>
</protein>
<reference evidence="2" key="2">
    <citation type="submission" date="2016-06" db="EMBL/GenBank/DDBJ databases">
        <title>The genome of a short-lived fish provides insights into sex chromosome evolution and the genetic control of aging.</title>
        <authorList>
            <person name="Reichwald K."/>
            <person name="Felder M."/>
            <person name="Petzold A."/>
            <person name="Koch P."/>
            <person name="Groth M."/>
            <person name="Platzer M."/>
        </authorList>
    </citation>
    <scope>NUCLEOTIDE SEQUENCE</scope>
    <source>
        <tissue evidence="2">Brain</tissue>
    </source>
</reference>
<gene>
    <name evidence="2" type="primary">BRAFLDRAFT_63324</name>
</gene>
<feature type="non-terminal residue" evidence="2">
    <location>
        <position position="155"/>
    </location>
</feature>
<proteinExistence type="predicted"/>
<feature type="non-terminal residue" evidence="2">
    <location>
        <position position="1"/>
    </location>
</feature>
<accession>A0A1A8HKW9</accession>
<reference evidence="2" key="1">
    <citation type="submission" date="2016-05" db="EMBL/GenBank/DDBJ databases">
        <authorList>
            <person name="Lavstsen T."/>
            <person name="Jespersen J.S."/>
        </authorList>
    </citation>
    <scope>NUCLEOTIDE SEQUENCE</scope>
    <source>
        <tissue evidence="2">Brain</tissue>
    </source>
</reference>